<keyword evidence="2" id="KW-1133">Transmembrane helix</keyword>
<proteinExistence type="predicted"/>
<evidence type="ECO:0000313" key="3">
    <source>
        <dbReference type="EMBL" id="MBF5058744.1"/>
    </source>
</evidence>
<feature type="region of interest" description="Disordered" evidence="1">
    <location>
        <begin position="289"/>
        <end position="311"/>
    </location>
</feature>
<organism evidence="3 4">
    <name type="scientific">Candidatus Neptunichlamydia vexilliferae</name>
    <dbReference type="NCBI Taxonomy" id="1651774"/>
    <lineage>
        <taxon>Bacteria</taxon>
        <taxon>Pseudomonadati</taxon>
        <taxon>Chlamydiota</taxon>
        <taxon>Chlamydiia</taxon>
        <taxon>Parachlamydiales</taxon>
        <taxon>Simkaniaceae</taxon>
        <taxon>Candidatus Neptunichlamydia</taxon>
    </lineage>
</organism>
<dbReference type="Proteomes" id="UP001194714">
    <property type="component" value="Unassembled WGS sequence"/>
</dbReference>
<reference evidence="3 4" key="1">
    <citation type="submission" date="2020-01" db="EMBL/GenBank/DDBJ databases">
        <title>Draft genome sequence of Cand. Neptunochlamydia vexilliferae K9.</title>
        <authorList>
            <person name="Schulz F."/>
            <person name="Koestlbacher S."/>
            <person name="Wascher F."/>
            <person name="Pizzetti I."/>
            <person name="Horn M."/>
        </authorList>
    </citation>
    <scope>NUCLEOTIDE SEQUENCE [LARGE SCALE GENOMIC DNA]</scope>
    <source>
        <strain evidence="3 4">K9</strain>
    </source>
</reference>
<feature type="transmembrane region" description="Helical" evidence="2">
    <location>
        <begin position="24"/>
        <end position="46"/>
    </location>
</feature>
<dbReference type="EMBL" id="JAAEJV010000003">
    <property type="protein sequence ID" value="MBF5058744.1"/>
    <property type="molecule type" value="Genomic_DNA"/>
</dbReference>
<keyword evidence="2" id="KW-0812">Transmembrane</keyword>
<feature type="region of interest" description="Disordered" evidence="1">
    <location>
        <begin position="96"/>
        <end position="115"/>
    </location>
</feature>
<feature type="compositionally biased region" description="Low complexity" evidence="1">
    <location>
        <begin position="301"/>
        <end position="311"/>
    </location>
</feature>
<gene>
    <name evidence="3" type="ORF">NEPTK9_000243</name>
</gene>
<keyword evidence="4" id="KW-1185">Reference proteome</keyword>
<evidence type="ECO:0000313" key="4">
    <source>
        <dbReference type="Proteomes" id="UP001194714"/>
    </source>
</evidence>
<protein>
    <submittedName>
        <fullName evidence="3">Uncharacterized protein</fullName>
    </submittedName>
</protein>
<evidence type="ECO:0000256" key="1">
    <source>
        <dbReference type="SAM" id="MobiDB-lite"/>
    </source>
</evidence>
<evidence type="ECO:0000256" key="2">
    <source>
        <dbReference type="SAM" id="Phobius"/>
    </source>
</evidence>
<dbReference type="RefSeq" id="WP_194847025.1">
    <property type="nucleotide sequence ID" value="NZ_JAAEJV010000003.1"/>
</dbReference>
<sequence length="311" mass="34684">MNIKGIFSTQTFFKAKDFVTTKTFVTHAVTAVASAFFTALAVYFACRKPQDRTRPELENSPKEASISLEELKRLLPNENITTTDDAKSKIKSLREKQLNNQQTPSSSSSSSSSKQSIVLEKKDLENLIRGAKLGARVTKASQQIKTSVLSQLLQNSRQLRSVNNFKKDLEKLINGKEIKNASIDDLIKLKNQIKSGLKSLNSVLGLVEQQLKQNTQNWQQIQFTVSNLDNSLLQSTAQNVSSSKNSEWQAILKEKHDRLKHHLDAIGTELQRRGNAFLVEALKNINQSVSLDQSSSDDENSGWSSSDSDSD</sequence>
<accession>A0ABS0AX77</accession>
<comment type="caution">
    <text evidence="3">The sequence shown here is derived from an EMBL/GenBank/DDBJ whole genome shotgun (WGS) entry which is preliminary data.</text>
</comment>
<keyword evidence="2" id="KW-0472">Membrane</keyword>
<name>A0ABS0AX77_9BACT</name>